<sequence>MADEIDATNDRIENETALIVGDVCKRAAMIPKGEPGECFFCGEYFARVVFIASINECACGKCRDRRGLG</sequence>
<evidence type="ECO:0000313" key="1">
    <source>
        <dbReference type="EMBL" id="URA06846.1"/>
    </source>
</evidence>
<dbReference type="EMBL" id="ON189043">
    <property type="protein sequence ID" value="URA06846.1"/>
    <property type="molecule type" value="Genomic_DNA"/>
</dbReference>
<organism evidence="1 2">
    <name type="scientific">Xanthomonas phage Langgrundblatt2</name>
    <dbReference type="NCBI Taxonomy" id="2939129"/>
    <lineage>
        <taxon>Viruses</taxon>
        <taxon>Duplodnaviria</taxon>
        <taxon>Heunggongvirae</taxon>
        <taxon>Uroviricota</taxon>
        <taxon>Caudoviricetes</taxon>
        <taxon>Stanbaylleyvirinae</taxon>
        <taxon>Shirevirus</taxon>
        <taxon>Shirevirus langgrundblatt2</taxon>
    </lineage>
</organism>
<gene>
    <name evidence="1" type="ORF">Langgrundblatt2_BL20015</name>
</gene>
<accession>A0A9E7E0X7</accession>
<reference evidence="1" key="1">
    <citation type="journal article" date="2022" name="Viruses">
        <title>Isolation of novel Xanthomonas phages for the plant pathogens X. translucens and X. campestris.</title>
        <authorList>
            <person name="Erdrich S.H."/>
            <person name="Sharma V."/>
            <person name="Schurr U."/>
            <person name="Arsova B."/>
            <person name="Frunzke J."/>
        </authorList>
    </citation>
    <scope>NUCLEOTIDE SEQUENCE</scope>
</reference>
<name>A0A9E7E0X7_9CAUD</name>
<protein>
    <submittedName>
        <fullName evidence="1">Uncharacterized protein</fullName>
    </submittedName>
</protein>
<dbReference type="Proteomes" id="UP001056424">
    <property type="component" value="Segment"/>
</dbReference>
<keyword evidence="2" id="KW-1185">Reference proteome</keyword>
<proteinExistence type="predicted"/>
<evidence type="ECO:0000313" key="2">
    <source>
        <dbReference type="Proteomes" id="UP001056424"/>
    </source>
</evidence>